<name>X1HJM3_9ZZZZ</name>
<comment type="caution">
    <text evidence="1">The sequence shown here is derived from an EMBL/GenBank/DDBJ whole genome shotgun (WGS) entry which is preliminary data.</text>
</comment>
<dbReference type="EMBL" id="BARU01031058">
    <property type="protein sequence ID" value="GAH70336.1"/>
    <property type="molecule type" value="Genomic_DNA"/>
</dbReference>
<proteinExistence type="predicted"/>
<protein>
    <submittedName>
        <fullName evidence="1">Uncharacterized protein</fullName>
    </submittedName>
</protein>
<accession>X1HJM3</accession>
<dbReference type="AlphaFoldDB" id="X1HJM3"/>
<sequence>MVTLWSDDFEDGDISDWQDITGTVVVTASPARGNYAIKAYDTSQGYSPDFSSVGETTVDYWQIQNAQENCYIYVFSAGDDALAGIRLDNNGNIQVFSKGAWSDTGYNYSINTWYHLKIILDPVNDRYNARGRGWV</sequence>
<evidence type="ECO:0000313" key="1">
    <source>
        <dbReference type="EMBL" id="GAH70336.1"/>
    </source>
</evidence>
<reference evidence="1" key="1">
    <citation type="journal article" date="2014" name="Front. Microbiol.">
        <title>High frequency of phylogenetically diverse reductive dehalogenase-homologous genes in deep subseafloor sedimentary metagenomes.</title>
        <authorList>
            <person name="Kawai M."/>
            <person name="Futagami T."/>
            <person name="Toyoda A."/>
            <person name="Takaki Y."/>
            <person name="Nishi S."/>
            <person name="Hori S."/>
            <person name="Arai W."/>
            <person name="Tsubouchi T."/>
            <person name="Morono Y."/>
            <person name="Uchiyama I."/>
            <person name="Ito T."/>
            <person name="Fujiyama A."/>
            <person name="Inagaki F."/>
            <person name="Takami H."/>
        </authorList>
    </citation>
    <scope>NUCLEOTIDE SEQUENCE</scope>
    <source>
        <strain evidence="1">Expedition CK06-06</strain>
    </source>
</reference>
<organism evidence="1">
    <name type="scientific">marine sediment metagenome</name>
    <dbReference type="NCBI Taxonomy" id="412755"/>
    <lineage>
        <taxon>unclassified sequences</taxon>
        <taxon>metagenomes</taxon>
        <taxon>ecological metagenomes</taxon>
    </lineage>
</organism>
<gene>
    <name evidence="1" type="ORF">S03H2_49175</name>
</gene>